<organism evidence="1 2">
    <name type="scientific">Algisphaera agarilytica</name>
    <dbReference type="NCBI Taxonomy" id="1385975"/>
    <lineage>
        <taxon>Bacteria</taxon>
        <taxon>Pseudomonadati</taxon>
        <taxon>Planctomycetota</taxon>
        <taxon>Phycisphaerae</taxon>
        <taxon>Phycisphaerales</taxon>
        <taxon>Phycisphaeraceae</taxon>
        <taxon>Algisphaera</taxon>
    </lineage>
</organism>
<dbReference type="EMBL" id="JACHGY010000001">
    <property type="protein sequence ID" value="MBB6430717.1"/>
    <property type="molecule type" value="Genomic_DNA"/>
</dbReference>
<accession>A0A7X0H7Y0</accession>
<name>A0A7X0H7Y0_9BACT</name>
<dbReference type="AlphaFoldDB" id="A0A7X0H7Y0"/>
<proteinExistence type="predicted"/>
<evidence type="ECO:0000313" key="1">
    <source>
        <dbReference type="EMBL" id="MBB6430717.1"/>
    </source>
</evidence>
<reference evidence="1 2" key="1">
    <citation type="submission" date="2020-08" db="EMBL/GenBank/DDBJ databases">
        <title>Genomic Encyclopedia of Type Strains, Phase IV (KMG-IV): sequencing the most valuable type-strain genomes for metagenomic binning, comparative biology and taxonomic classification.</title>
        <authorList>
            <person name="Goeker M."/>
        </authorList>
    </citation>
    <scope>NUCLEOTIDE SEQUENCE [LARGE SCALE GENOMIC DNA]</scope>
    <source>
        <strain evidence="1 2">DSM 103725</strain>
    </source>
</reference>
<sequence length="598" mass="66171">MIAWVVIVALGVLIYLLIDGDGALPGAKPISQGEPWVPVQGYELRSLVLADYDRAMASNDLIRVAEINGQLAQEATLRSKAVLDAWMTWRHPETGLFPQSEDKPEWNYRNTAADCFGFLIHAAMHTSDDAALALLSETIRKETALAEKGALCQPAKYDTAKPISEDHDELLFASSEYVKDGLISVYERTGDEQVYDRMTEVLDNILANMKHESDFGLLPSTRSEPNGNMLQMCSRLAYREGGEKYADLAGRLADAVVAQMLPANHGLPAHYFDFTSNKVIESKAMLRDHGNELPVGLAEAFALAVSRLDEPEWKERADRWAEPMMNMFELIFAHGINEDGLIGNTIDPATMTLSDTRPSDNWGYIFCGVLLFAESARTHGELGTDRIDALLAKLDGVVEAVSQTNGLPWQGGNFDGYADSLESALYMAAYRPSTAAMMLPWVDRQIDMMYQVQAADGFVGRTYLDGNFIRTSLMYADQKQGGWRLEPWNPGTRVGYAKDESTGKAVLVVATADGYEGSLVPDTSRHAELLGLSWNWPRLNSWPEWSDRSRTTQSRFIEGGVVRDSSELPLTGYRLDLKAGESLVVEFTLKPEENAAGE</sequence>
<dbReference type="GO" id="GO:0005975">
    <property type="term" value="P:carbohydrate metabolic process"/>
    <property type="evidence" value="ECO:0007669"/>
    <property type="project" value="InterPro"/>
</dbReference>
<dbReference type="InterPro" id="IPR008928">
    <property type="entry name" value="6-hairpin_glycosidase_sf"/>
</dbReference>
<gene>
    <name evidence="1" type="ORF">HNQ40_002523</name>
</gene>
<protein>
    <submittedName>
        <fullName evidence="1">Uncharacterized protein</fullName>
    </submittedName>
</protein>
<evidence type="ECO:0000313" key="2">
    <source>
        <dbReference type="Proteomes" id="UP000541810"/>
    </source>
</evidence>
<keyword evidence="2" id="KW-1185">Reference proteome</keyword>
<comment type="caution">
    <text evidence="1">The sequence shown here is derived from an EMBL/GenBank/DDBJ whole genome shotgun (WGS) entry which is preliminary data.</text>
</comment>
<dbReference type="SUPFAM" id="SSF48208">
    <property type="entry name" value="Six-hairpin glycosidases"/>
    <property type="match status" value="1"/>
</dbReference>
<dbReference type="Proteomes" id="UP000541810">
    <property type="component" value="Unassembled WGS sequence"/>
</dbReference>